<dbReference type="Proteomes" id="UP001219355">
    <property type="component" value="Chromosome 3"/>
</dbReference>
<name>A0AAF0DLQ1_9EURO</name>
<sequence>MVEFRDEEVGIASRLISTPIKANGAQQVTAQGIPQMATRNVAKRTDFAKANKMCEIIHAVCKSGRTNDIFLRKRTTPRGVLRANRLLLSSGGRTPNGRITELTNVINEKITSAKLPRRPTSPSVSFDFSTAEFGASYRKYVSPTQVLL</sequence>
<reference evidence="1" key="1">
    <citation type="submission" date="2023-03" db="EMBL/GenBank/DDBJ databases">
        <title>Emydomyces testavorans Genome Sequence.</title>
        <authorList>
            <person name="Hoyer L."/>
        </authorList>
    </citation>
    <scope>NUCLEOTIDE SEQUENCE</scope>
    <source>
        <strain evidence="1">16-2883</strain>
    </source>
</reference>
<evidence type="ECO:0000313" key="1">
    <source>
        <dbReference type="EMBL" id="WEW59947.1"/>
    </source>
</evidence>
<proteinExistence type="predicted"/>
<organism evidence="1 2">
    <name type="scientific">Emydomyces testavorans</name>
    <dbReference type="NCBI Taxonomy" id="2070801"/>
    <lineage>
        <taxon>Eukaryota</taxon>
        <taxon>Fungi</taxon>
        <taxon>Dikarya</taxon>
        <taxon>Ascomycota</taxon>
        <taxon>Pezizomycotina</taxon>
        <taxon>Eurotiomycetes</taxon>
        <taxon>Eurotiomycetidae</taxon>
        <taxon>Onygenales</taxon>
        <taxon>Nannizziopsiaceae</taxon>
        <taxon>Emydomyces</taxon>
    </lineage>
</organism>
<protein>
    <submittedName>
        <fullName evidence="1">Uncharacterized protein</fullName>
    </submittedName>
</protein>
<dbReference type="EMBL" id="CP120629">
    <property type="protein sequence ID" value="WEW59947.1"/>
    <property type="molecule type" value="Genomic_DNA"/>
</dbReference>
<dbReference type="AlphaFoldDB" id="A0AAF0DLQ1"/>
<keyword evidence="2" id="KW-1185">Reference proteome</keyword>
<gene>
    <name evidence="1" type="ORF">PRK78_005429</name>
</gene>
<evidence type="ECO:0000313" key="2">
    <source>
        <dbReference type="Proteomes" id="UP001219355"/>
    </source>
</evidence>
<accession>A0AAF0DLQ1</accession>